<name>A0AAD3XIL1_NEPGR</name>
<dbReference type="EMBL" id="BSYO01000006">
    <property type="protein sequence ID" value="GMH05879.1"/>
    <property type="molecule type" value="Genomic_DNA"/>
</dbReference>
<dbReference type="AlphaFoldDB" id="A0AAD3XIL1"/>
<comment type="caution">
    <text evidence="1">The sequence shown here is derived from an EMBL/GenBank/DDBJ whole genome shotgun (WGS) entry which is preliminary data.</text>
</comment>
<organism evidence="1 2">
    <name type="scientific">Nepenthes gracilis</name>
    <name type="common">Slender pitcher plant</name>
    <dbReference type="NCBI Taxonomy" id="150966"/>
    <lineage>
        <taxon>Eukaryota</taxon>
        <taxon>Viridiplantae</taxon>
        <taxon>Streptophyta</taxon>
        <taxon>Embryophyta</taxon>
        <taxon>Tracheophyta</taxon>
        <taxon>Spermatophyta</taxon>
        <taxon>Magnoliopsida</taxon>
        <taxon>eudicotyledons</taxon>
        <taxon>Gunneridae</taxon>
        <taxon>Pentapetalae</taxon>
        <taxon>Caryophyllales</taxon>
        <taxon>Nepenthaceae</taxon>
        <taxon>Nepenthes</taxon>
    </lineage>
</organism>
<proteinExistence type="predicted"/>
<evidence type="ECO:0000313" key="1">
    <source>
        <dbReference type="EMBL" id="GMH05879.1"/>
    </source>
</evidence>
<accession>A0AAD3XIL1</accession>
<protein>
    <submittedName>
        <fullName evidence="1">Uncharacterized protein</fullName>
    </submittedName>
</protein>
<sequence>MRCWMLDMAREGKDGQRTIGQRLGAAASRCERKRGKRRTLALPSTTERLCAILGKLHFCLDLGGMAKCFSWRPPGPAESTMSVGCHFQEALGSILRRVPCLCLTEEKNGEAGHQAPFPENGDEGAKPH</sequence>
<evidence type="ECO:0000313" key="2">
    <source>
        <dbReference type="Proteomes" id="UP001279734"/>
    </source>
</evidence>
<keyword evidence="2" id="KW-1185">Reference proteome</keyword>
<gene>
    <name evidence="1" type="ORF">Nepgr_007719</name>
</gene>
<reference evidence="1" key="1">
    <citation type="submission" date="2023-05" db="EMBL/GenBank/DDBJ databases">
        <title>Nepenthes gracilis genome sequencing.</title>
        <authorList>
            <person name="Fukushima K."/>
        </authorList>
    </citation>
    <scope>NUCLEOTIDE SEQUENCE</scope>
    <source>
        <strain evidence="1">SING2019-196</strain>
    </source>
</reference>
<dbReference type="Proteomes" id="UP001279734">
    <property type="component" value="Unassembled WGS sequence"/>
</dbReference>